<sequence length="587" mass="65378">MPMLANPSDKYEGYVPLSMPDRRWPGRVTKAAPTWLSTDLRDGNQALVKPMTIEQKSLLFKNLVRCGFKEIEIAFPSASETEFAFTRKLIEENEIPDDVWIQVMTPARSEYIKKTFDATRGAKHVIIQLYTNTAALFREVILGYTKEEILRLTVEHTHVVRSLAKEYSSTYGTSFRLCYGVEGFSQSDLDFVIEVCTQLKSAWEADGRSEYPVIFNLPSTVECAPANHFADQVEYFCRNMPNREEITVCVHAHNDRGTAVSATELALLAGADRVDGCLFGNGERTGNVDIVTLALNLYSQGISPGLDFSDLKGLMDVARQCTDIPIHPRQPYAGELVFTAFSGTHQDGIRKGFRAMAERHAKLAGTGKPKIWAVPYLPVDPADFGLSYKAVRVNSQSGKGGIAHLVEQALNLDLPRPIQIAFYKTVQDICDAEARELTVDEIALIFRRTYHFCHDGTDTDSSDPVQLRAFNVTEGDLFEGTLSINDESRSVSVDVEDVRSTIISAVNQAGVYSFRVERQEFQVLPGGMIATYVWLRDDTKEGESGWWGIGTARDATGSMVRSVISAFNCALDNYKRSNEPSKTNNHL</sequence>
<gene>
    <name evidence="1" type="ORF">BV22DRAFT_1107083</name>
</gene>
<accession>A0ACB8B9R2</accession>
<dbReference type="EMBL" id="MU266516">
    <property type="protein sequence ID" value="KAH7921668.1"/>
    <property type="molecule type" value="Genomic_DNA"/>
</dbReference>
<name>A0ACB8B9R2_9AGAM</name>
<reference evidence="1" key="1">
    <citation type="journal article" date="2021" name="New Phytol.">
        <title>Evolutionary innovations through gain and loss of genes in the ectomycorrhizal Boletales.</title>
        <authorList>
            <person name="Wu G."/>
            <person name="Miyauchi S."/>
            <person name="Morin E."/>
            <person name="Kuo A."/>
            <person name="Drula E."/>
            <person name="Varga T."/>
            <person name="Kohler A."/>
            <person name="Feng B."/>
            <person name="Cao Y."/>
            <person name="Lipzen A."/>
            <person name="Daum C."/>
            <person name="Hundley H."/>
            <person name="Pangilinan J."/>
            <person name="Johnson J."/>
            <person name="Barry K."/>
            <person name="LaButti K."/>
            <person name="Ng V."/>
            <person name="Ahrendt S."/>
            <person name="Min B."/>
            <person name="Choi I.G."/>
            <person name="Park H."/>
            <person name="Plett J.M."/>
            <person name="Magnuson J."/>
            <person name="Spatafora J.W."/>
            <person name="Nagy L.G."/>
            <person name="Henrissat B."/>
            <person name="Grigoriev I.V."/>
            <person name="Yang Z.L."/>
            <person name="Xu J."/>
            <person name="Martin F.M."/>
        </authorList>
    </citation>
    <scope>NUCLEOTIDE SEQUENCE</scope>
    <source>
        <strain evidence="1">KUC20120723A-06</strain>
    </source>
</reference>
<evidence type="ECO:0000313" key="2">
    <source>
        <dbReference type="Proteomes" id="UP000790709"/>
    </source>
</evidence>
<keyword evidence="2" id="KW-1185">Reference proteome</keyword>
<evidence type="ECO:0000313" key="1">
    <source>
        <dbReference type="EMBL" id="KAH7921668.1"/>
    </source>
</evidence>
<protein>
    <submittedName>
        <fullName evidence="1">2-isopropylmalate synthase</fullName>
    </submittedName>
</protein>
<comment type="caution">
    <text evidence="1">The sequence shown here is derived from an EMBL/GenBank/DDBJ whole genome shotgun (WGS) entry which is preliminary data.</text>
</comment>
<proteinExistence type="predicted"/>
<dbReference type="Proteomes" id="UP000790709">
    <property type="component" value="Unassembled WGS sequence"/>
</dbReference>
<organism evidence="1 2">
    <name type="scientific">Leucogyrophana mollusca</name>
    <dbReference type="NCBI Taxonomy" id="85980"/>
    <lineage>
        <taxon>Eukaryota</taxon>
        <taxon>Fungi</taxon>
        <taxon>Dikarya</taxon>
        <taxon>Basidiomycota</taxon>
        <taxon>Agaricomycotina</taxon>
        <taxon>Agaricomycetes</taxon>
        <taxon>Agaricomycetidae</taxon>
        <taxon>Boletales</taxon>
        <taxon>Boletales incertae sedis</taxon>
        <taxon>Leucogyrophana</taxon>
    </lineage>
</organism>